<keyword evidence="1" id="KW-1133">Transmembrane helix</keyword>
<organism evidence="2 3">
    <name type="scientific">Pseudoflavonifractor hominis</name>
    <dbReference type="NCBI Taxonomy" id="2763059"/>
    <lineage>
        <taxon>Bacteria</taxon>
        <taxon>Bacillati</taxon>
        <taxon>Bacillota</taxon>
        <taxon>Clostridia</taxon>
        <taxon>Eubacteriales</taxon>
        <taxon>Oscillospiraceae</taxon>
        <taxon>Pseudoflavonifractor</taxon>
    </lineage>
</organism>
<reference evidence="2 3" key="1">
    <citation type="submission" date="2020-08" db="EMBL/GenBank/DDBJ databases">
        <title>Genome public.</title>
        <authorList>
            <person name="Liu C."/>
            <person name="Sun Q."/>
        </authorList>
    </citation>
    <scope>NUCLEOTIDE SEQUENCE [LARGE SCALE GENOMIC DNA]</scope>
    <source>
        <strain evidence="2 3">New-38</strain>
    </source>
</reference>
<keyword evidence="1" id="KW-0472">Membrane</keyword>
<dbReference type="Proteomes" id="UP000660021">
    <property type="component" value="Unassembled WGS sequence"/>
</dbReference>
<name>A0ABR7HX86_9FIRM</name>
<evidence type="ECO:0000313" key="3">
    <source>
        <dbReference type="Proteomes" id="UP000660021"/>
    </source>
</evidence>
<comment type="caution">
    <text evidence="2">The sequence shown here is derived from an EMBL/GenBank/DDBJ whole genome shotgun (WGS) entry which is preliminary data.</text>
</comment>
<keyword evidence="1" id="KW-0812">Transmembrane</keyword>
<evidence type="ECO:0000313" key="2">
    <source>
        <dbReference type="EMBL" id="MBC5732090.1"/>
    </source>
</evidence>
<evidence type="ECO:0008006" key="4">
    <source>
        <dbReference type="Google" id="ProtNLM"/>
    </source>
</evidence>
<protein>
    <recommendedName>
        <fullName evidence="4">LITAF domain-containing protein</fullName>
    </recommendedName>
</protein>
<dbReference type="RefSeq" id="WP_186964418.1">
    <property type="nucleotide sequence ID" value="NZ_JACOPR010000023.1"/>
</dbReference>
<accession>A0ABR7HX86</accession>
<proteinExistence type="predicted"/>
<keyword evidence="3" id="KW-1185">Reference proteome</keyword>
<evidence type="ECO:0000256" key="1">
    <source>
        <dbReference type="SAM" id="Phobius"/>
    </source>
</evidence>
<sequence length="66" mass="6707">MPEVPVKCPKCGHMAVSAVGERTGGVSLGKAAIGGILLGPVGLLGGALGKKKKLYQCKHCGYTIEK</sequence>
<dbReference type="EMBL" id="JACOPR010000023">
    <property type="protein sequence ID" value="MBC5732090.1"/>
    <property type="molecule type" value="Genomic_DNA"/>
</dbReference>
<feature type="transmembrane region" description="Helical" evidence="1">
    <location>
        <begin position="31"/>
        <end position="49"/>
    </location>
</feature>
<gene>
    <name evidence="2" type="ORF">H8S34_14910</name>
</gene>